<evidence type="ECO:0000313" key="4">
    <source>
        <dbReference type="Proteomes" id="UP001237642"/>
    </source>
</evidence>
<reference evidence="3" key="1">
    <citation type="submission" date="2023-02" db="EMBL/GenBank/DDBJ databases">
        <title>Genome of toxic invasive species Heracleum sosnowskyi carries increased number of genes despite the absence of recent whole-genome duplications.</title>
        <authorList>
            <person name="Schelkunov M."/>
            <person name="Shtratnikova V."/>
            <person name="Makarenko M."/>
            <person name="Klepikova A."/>
            <person name="Omelchenko D."/>
            <person name="Novikova G."/>
            <person name="Obukhova E."/>
            <person name="Bogdanov V."/>
            <person name="Penin A."/>
            <person name="Logacheva M."/>
        </authorList>
    </citation>
    <scope>NUCLEOTIDE SEQUENCE</scope>
    <source>
        <strain evidence="3">Hsosn_3</strain>
        <tissue evidence="3">Leaf</tissue>
    </source>
</reference>
<dbReference type="PANTHER" id="PTHR31236">
    <property type="entry name" value="BURP DOMAIN PROTEIN USPL1-LIKE"/>
    <property type="match status" value="1"/>
</dbReference>
<dbReference type="PROSITE" id="PS51277">
    <property type="entry name" value="BURP"/>
    <property type="match status" value="1"/>
</dbReference>
<gene>
    <name evidence="3" type="ORF">POM88_002244</name>
</gene>
<comment type="caution">
    <text evidence="3">The sequence shown here is derived from an EMBL/GenBank/DDBJ whole genome shotgun (WGS) entry which is preliminary data.</text>
</comment>
<dbReference type="PANTHER" id="PTHR31236:SF32">
    <property type="entry name" value="BURP DOMAIN PROTEIN USPL1-LIKE"/>
    <property type="match status" value="1"/>
</dbReference>
<dbReference type="Proteomes" id="UP001237642">
    <property type="component" value="Unassembled WGS sequence"/>
</dbReference>
<dbReference type="SMART" id="SM01045">
    <property type="entry name" value="BURP"/>
    <property type="match status" value="1"/>
</dbReference>
<evidence type="ECO:0000313" key="3">
    <source>
        <dbReference type="EMBL" id="KAK1402639.1"/>
    </source>
</evidence>
<dbReference type="EMBL" id="JAUIZM010000001">
    <property type="protein sequence ID" value="KAK1402639.1"/>
    <property type="molecule type" value="Genomic_DNA"/>
</dbReference>
<proteinExistence type="predicted"/>
<keyword evidence="1" id="KW-0732">Signal</keyword>
<protein>
    <submittedName>
        <fullName evidence="3">BURP domain-containing protein</fullName>
    </submittedName>
</protein>
<evidence type="ECO:0000259" key="2">
    <source>
        <dbReference type="PROSITE" id="PS51277"/>
    </source>
</evidence>
<evidence type="ECO:0000256" key="1">
    <source>
        <dbReference type="SAM" id="SignalP"/>
    </source>
</evidence>
<feature type="signal peptide" evidence="1">
    <location>
        <begin position="1"/>
        <end position="25"/>
    </location>
</feature>
<dbReference type="InterPro" id="IPR044816">
    <property type="entry name" value="BURP"/>
</dbReference>
<feature type="chain" id="PRO_5042066352" evidence="1">
    <location>
        <begin position="26"/>
        <end position="289"/>
    </location>
</feature>
<sequence>MASVFASCSLLLLALLFLLCGYGTSTRITINQQENYVKKEADNSQEVTDIRPKINKADMNPSYNVWFTPKDLYKGFTMPIYLAKSDPSNSPHLLTREESDSIPFSISQLDYLLSLFSISKDTPQAKAIAYTLNSCDMELKGHEIKSCVSSQESLLDLVQKAFGSNTKVDLFTSITHPSETSPLLQKYSFLEVPQQITTRKMLACHPMPYPYAIFYCHGHVDGSTRVFKIPLGGENGDKVDAIAVCHSNTSSWDEDHISFKMLNMKPRSGPVCHIIPRNNFVWLPSIPDQ</sequence>
<organism evidence="3 4">
    <name type="scientific">Heracleum sosnowskyi</name>
    <dbReference type="NCBI Taxonomy" id="360622"/>
    <lineage>
        <taxon>Eukaryota</taxon>
        <taxon>Viridiplantae</taxon>
        <taxon>Streptophyta</taxon>
        <taxon>Embryophyta</taxon>
        <taxon>Tracheophyta</taxon>
        <taxon>Spermatophyta</taxon>
        <taxon>Magnoliopsida</taxon>
        <taxon>eudicotyledons</taxon>
        <taxon>Gunneridae</taxon>
        <taxon>Pentapetalae</taxon>
        <taxon>asterids</taxon>
        <taxon>campanulids</taxon>
        <taxon>Apiales</taxon>
        <taxon>Apiaceae</taxon>
        <taxon>Apioideae</taxon>
        <taxon>apioid superclade</taxon>
        <taxon>Tordylieae</taxon>
        <taxon>Tordyliinae</taxon>
        <taxon>Heracleum</taxon>
    </lineage>
</organism>
<dbReference type="InterPro" id="IPR004873">
    <property type="entry name" value="BURP_dom"/>
</dbReference>
<feature type="domain" description="BURP" evidence="2">
    <location>
        <begin position="66"/>
        <end position="285"/>
    </location>
</feature>
<dbReference type="Pfam" id="PF03181">
    <property type="entry name" value="BURP"/>
    <property type="match status" value="1"/>
</dbReference>
<accession>A0AAD8JED4</accession>
<dbReference type="AlphaFoldDB" id="A0AAD8JED4"/>
<keyword evidence="4" id="KW-1185">Reference proteome</keyword>
<reference evidence="3" key="2">
    <citation type="submission" date="2023-05" db="EMBL/GenBank/DDBJ databases">
        <authorList>
            <person name="Schelkunov M.I."/>
        </authorList>
    </citation>
    <scope>NUCLEOTIDE SEQUENCE</scope>
    <source>
        <strain evidence="3">Hsosn_3</strain>
        <tissue evidence="3">Leaf</tissue>
    </source>
</reference>
<name>A0AAD8JED4_9APIA</name>